<name>A4C7H6_9GAMM</name>
<dbReference type="GO" id="GO:0008934">
    <property type="term" value="F:inositol monophosphate 1-phosphatase activity"/>
    <property type="evidence" value="ECO:0007669"/>
    <property type="project" value="InterPro"/>
</dbReference>
<dbReference type="Gene3D" id="3.30.540.10">
    <property type="entry name" value="Fructose-1,6-Bisphosphatase, subunit A, domain 1"/>
    <property type="match status" value="1"/>
</dbReference>
<dbReference type="eggNOG" id="COG0483">
    <property type="taxonomic scope" value="Bacteria"/>
</dbReference>
<comment type="similarity">
    <text evidence="3 9">Belongs to the inositol monophosphatase superfamily.</text>
</comment>
<dbReference type="OrthoDB" id="9785695at2"/>
<dbReference type="PANTHER" id="PTHR20854">
    <property type="entry name" value="INOSITOL MONOPHOSPHATASE"/>
    <property type="match status" value="1"/>
</dbReference>
<dbReference type="RefSeq" id="WP_009837803.1">
    <property type="nucleotide sequence ID" value="NZ_AAOH01000002.1"/>
</dbReference>
<gene>
    <name evidence="10" type="ORF">PTD2_13959</name>
</gene>
<keyword evidence="6" id="KW-0804">Transcription</keyword>
<feature type="binding site" evidence="8">
    <location>
        <position position="86"/>
    </location>
    <ligand>
        <name>Mg(2+)</name>
        <dbReference type="ChEBI" id="CHEBI:18420"/>
        <label>1</label>
        <note>catalytic</note>
    </ligand>
</feature>
<keyword evidence="7 8" id="KW-0460">Magnesium</keyword>
<dbReference type="GO" id="GO:0046872">
    <property type="term" value="F:metal ion binding"/>
    <property type="evidence" value="ECO:0007669"/>
    <property type="project" value="UniProtKB-KW"/>
</dbReference>
<dbReference type="AlphaFoldDB" id="A4C7H6"/>
<reference evidence="10 11" key="1">
    <citation type="submission" date="2006-02" db="EMBL/GenBank/DDBJ databases">
        <authorList>
            <person name="Moran M.A."/>
            <person name="Kjelleberg S."/>
            <person name="Egan S."/>
            <person name="Saunders N."/>
            <person name="Thomas T."/>
            <person name="Ferriera S."/>
            <person name="Johnson J."/>
            <person name="Kravitz S."/>
            <person name="Halpern A."/>
            <person name="Remington K."/>
            <person name="Beeson K."/>
            <person name="Tran B."/>
            <person name="Rogers Y.-H."/>
            <person name="Friedman R."/>
            <person name="Venter J.C."/>
        </authorList>
    </citation>
    <scope>NUCLEOTIDE SEQUENCE [LARGE SCALE GENOMIC DNA]</scope>
    <source>
        <strain evidence="10 11">D2</strain>
    </source>
</reference>
<evidence type="ECO:0000256" key="3">
    <source>
        <dbReference type="ARBA" id="ARBA00009759"/>
    </source>
</evidence>
<comment type="cofactor">
    <cofactor evidence="2 8 9">
        <name>Mg(2+)</name>
        <dbReference type="ChEBI" id="CHEBI:18420"/>
    </cofactor>
</comment>
<dbReference type="PANTHER" id="PTHR20854:SF4">
    <property type="entry name" value="INOSITOL-1-MONOPHOSPHATASE-RELATED"/>
    <property type="match status" value="1"/>
</dbReference>
<evidence type="ECO:0000256" key="5">
    <source>
        <dbReference type="ARBA" id="ARBA00022801"/>
    </source>
</evidence>
<evidence type="ECO:0000256" key="9">
    <source>
        <dbReference type="RuleBase" id="RU364068"/>
    </source>
</evidence>
<keyword evidence="11" id="KW-1185">Reference proteome</keyword>
<keyword evidence="6" id="KW-0805">Transcription regulation</keyword>
<dbReference type="STRING" id="87626.PTD2_13959"/>
<evidence type="ECO:0000256" key="4">
    <source>
        <dbReference type="ARBA" id="ARBA00022723"/>
    </source>
</evidence>
<dbReference type="PRINTS" id="PR00377">
    <property type="entry name" value="IMPHPHTASES"/>
</dbReference>
<dbReference type="NCBIfam" id="NF008027">
    <property type="entry name" value="PRK10757.1"/>
    <property type="match status" value="1"/>
</dbReference>
<evidence type="ECO:0000256" key="6">
    <source>
        <dbReference type="ARBA" id="ARBA00022814"/>
    </source>
</evidence>
<dbReference type="Proteomes" id="UP000006201">
    <property type="component" value="Unassembled WGS sequence"/>
</dbReference>
<dbReference type="GO" id="GO:0031564">
    <property type="term" value="P:transcription antitermination"/>
    <property type="evidence" value="ECO:0007669"/>
    <property type="project" value="UniProtKB-KW"/>
</dbReference>
<dbReference type="GO" id="GO:0006020">
    <property type="term" value="P:inositol metabolic process"/>
    <property type="evidence" value="ECO:0007669"/>
    <property type="project" value="TreeGrafter"/>
</dbReference>
<dbReference type="InterPro" id="IPR033942">
    <property type="entry name" value="IMPase"/>
</dbReference>
<dbReference type="InterPro" id="IPR000760">
    <property type="entry name" value="Inositol_monophosphatase-like"/>
</dbReference>
<evidence type="ECO:0000256" key="2">
    <source>
        <dbReference type="ARBA" id="ARBA00001946"/>
    </source>
</evidence>
<sequence>MHPMLNIAVRAARNAGKVILRACEDLSKLEVSQKGTNDLVTNVDRDAEAVIRDTILKAYPTHSLVGEELGEHKGTDSDYLWVIDPINGTTNFVKGIPHFAVSVALKVKGRTEQAVIYDPIRGEIFSASRGQGAQINSKRVRVSKSNELAGTVLATSWPYRHKHHLEAYSKAFNALFIHATDIRNSGCPALDLAYAAAGRADGYFAIGLKPWESAAGLLLIKEAGGMVVDFAGGNNYEVSGNIICAAPKLSQSMVKEMRPHLTEALLR</sequence>
<protein>
    <recommendedName>
        <fullName evidence="9">Inositol-1-monophosphatase</fullName>
        <ecNumber evidence="9">3.1.3.25</ecNumber>
    </recommendedName>
</protein>
<dbReference type="CDD" id="cd01639">
    <property type="entry name" value="IMPase"/>
    <property type="match status" value="1"/>
</dbReference>
<accession>A4C7H6</accession>
<comment type="caution">
    <text evidence="10">The sequence shown here is derived from an EMBL/GenBank/DDBJ whole genome shotgun (WGS) entry which is preliminary data.</text>
</comment>
<keyword evidence="5 9" id="KW-0378">Hydrolase</keyword>
<evidence type="ECO:0000256" key="8">
    <source>
        <dbReference type="PIRSR" id="PIRSR600760-2"/>
    </source>
</evidence>
<dbReference type="Gene3D" id="3.40.190.80">
    <property type="match status" value="1"/>
</dbReference>
<dbReference type="EC" id="3.1.3.25" evidence="9"/>
<dbReference type="GO" id="GO:0007165">
    <property type="term" value="P:signal transduction"/>
    <property type="evidence" value="ECO:0007669"/>
    <property type="project" value="TreeGrafter"/>
</dbReference>
<dbReference type="FunFam" id="3.30.540.10:FF:000003">
    <property type="entry name" value="Inositol-1-monophosphatase"/>
    <property type="match status" value="1"/>
</dbReference>
<dbReference type="InterPro" id="IPR022337">
    <property type="entry name" value="Inositol_monophosphatase_SuhB"/>
</dbReference>
<dbReference type="Pfam" id="PF00459">
    <property type="entry name" value="Inositol_P"/>
    <property type="match status" value="1"/>
</dbReference>
<comment type="catalytic activity">
    <reaction evidence="1 9">
        <text>a myo-inositol phosphate + H2O = myo-inositol + phosphate</text>
        <dbReference type="Rhea" id="RHEA:24056"/>
        <dbReference type="ChEBI" id="CHEBI:15377"/>
        <dbReference type="ChEBI" id="CHEBI:17268"/>
        <dbReference type="ChEBI" id="CHEBI:43474"/>
        <dbReference type="ChEBI" id="CHEBI:84139"/>
        <dbReference type="EC" id="3.1.3.25"/>
    </reaction>
</comment>
<feature type="binding site" evidence="8">
    <location>
        <position position="84"/>
    </location>
    <ligand>
        <name>Mg(2+)</name>
        <dbReference type="ChEBI" id="CHEBI:18420"/>
        <label>1</label>
        <note>catalytic</note>
    </ligand>
</feature>
<dbReference type="SUPFAM" id="SSF56655">
    <property type="entry name" value="Carbohydrate phosphatase"/>
    <property type="match status" value="1"/>
</dbReference>
<evidence type="ECO:0000256" key="7">
    <source>
        <dbReference type="ARBA" id="ARBA00022842"/>
    </source>
</evidence>
<dbReference type="HOGENOM" id="CLU_044118_0_4_6"/>
<keyword evidence="4 8" id="KW-0479">Metal-binding</keyword>
<evidence type="ECO:0000256" key="1">
    <source>
        <dbReference type="ARBA" id="ARBA00001033"/>
    </source>
</evidence>
<feature type="binding site" evidence="8">
    <location>
        <position position="67"/>
    </location>
    <ligand>
        <name>Mg(2+)</name>
        <dbReference type="ChEBI" id="CHEBI:18420"/>
        <label>1</label>
        <note>catalytic</note>
    </ligand>
</feature>
<dbReference type="PRINTS" id="PR01959">
    <property type="entry name" value="SBIMPHPHTASE"/>
</dbReference>
<keyword evidence="6" id="KW-0889">Transcription antitermination</keyword>
<proteinExistence type="inferred from homology"/>
<dbReference type="EMBL" id="AAOH01000002">
    <property type="protein sequence ID" value="EAR29930.1"/>
    <property type="molecule type" value="Genomic_DNA"/>
</dbReference>
<evidence type="ECO:0000313" key="10">
    <source>
        <dbReference type="EMBL" id="EAR29930.1"/>
    </source>
</evidence>
<evidence type="ECO:0000313" key="11">
    <source>
        <dbReference type="Proteomes" id="UP000006201"/>
    </source>
</evidence>
<organism evidence="10 11">
    <name type="scientific">Pseudoalteromonas tunicata D2</name>
    <dbReference type="NCBI Taxonomy" id="87626"/>
    <lineage>
        <taxon>Bacteria</taxon>
        <taxon>Pseudomonadati</taxon>
        <taxon>Pseudomonadota</taxon>
        <taxon>Gammaproteobacteria</taxon>
        <taxon>Alteromonadales</taxon>
        <taxon>Pseudoalteromonadaceae</taxon>
        <taxon>Pseudoalteromonas</taxon>
    </lineage>
</organism>